<keyword evidence="2" id="KW-1185">Reference proteome</keyword>
<dbReference type="AlphaFoldDB" id="A0A834MBH1"/>
<protein>
    <submittedName>
        <fullName evidence="1">Uncharacterized protein</fullName>
    </submittedName>
</protein>
<sequence>MLTGDILVDYFLKKGSSSPATPPDKWWCVRVMTVSSRSHFDDATWNPADEWGAGHKKARDAALETSIRDRRGDGWSGLVGDVIIYSDKFIDNIGKKVRLMAAPGAQTNFAPRRTR</sequence>
<organism evidence="1 2">
    <name type="scientific">Rhynchophorus ferrugineus</name>
    <name type="common">Red palm weevil</name>
    <name type="synonym">Curculio ferrugineus</name>
    <dbReference type="NCBI Taxonomy" id="354439"/>
    <lineage>
        <taxon>Eukaryota</taxon>
        <taxon>Metazoa</taxon>
        <taxon>Ecdysozoa</taxon>
        <taxon>Arthropoda</taxon>
        <taxon>Hexapoda</taxon>
        <taxon>Insecta</taxon>
        <taxon>Pterygota</taxon>
        <taxon>Neoptera</taxon>
        <taxon>Endopterygota</taxon>
        <taxon>Coleoptera</taxon>
        <taxon>Polyphaga</taxon>
        <taxon>Cucujiformia</taxon>
        <taxon>Curculionidae</taxon>
        <taxon>Dryophthorinae</taxon>
        <taxon>Rhynchophorus</taxon>
    </lineage>
</organism>
<evidence type="ECO:0000313" key="1">
    <source>
        <dbReference type="EMBL" id="KAF7278786.1"/>
    </source>
</evidence>
<proteinExistence type="predicted"/>
<evidence type="ECO:0000313" key="2">
    <source>
        <dbReference type="Proteomes" id="UP000625711"/>
    </source>
</evidence>
<comment type="caution">
    <text evidence="1">The sequence shown here is derived from an EMBL/GenBank/DDBJ whole genome shotgun (WGS) entry which is preliminary data.</text>
</comment>
<dbReference type="EMBL" id="JAACXV010000387">
    <property type="protein sequence ID" value="KAF7278786.1"/>
    <property type="molecule type" value="Genomic_DNA"/>
</dbReference>
<gene>
    <name evidence="1" type="ORF">GWI33_007966</name>
</gene>
<reference evidence="1" key="1">
    <citation type="submission" date="2020-08" db="EMBL/GenBank/DDBJ databases">
        <title>Genome sequencing and assembly of the red palm weevil Rhynchophorus ferrugineus.</title>
        <authorList>
            <person name="Dias G.B."/>
            <person name="Bergman C.M."/>
            <person name="Manee M."/>
        </authorList>
    </citation>
    <scope>NUCLEOTIDE SEQUENCE</scope>
    <source>
        <strain evidence="1">AA-2017</strain>
        <tissue evidence="1">Whole larva</tissue>
    </source>
</reference>
<accession>A0A834MBH1</accession>
<name>A0A834MBH1_RHYFE</name>
<dbReference type="Proteomes" id="UP000625711">
    <property type="component" value="Unassembled WGS sequence"/>
</dbReference>